<sequence length="38" mass="4433">MLRADADLLRRSLPRPRRPRPPARPLPRPCRPRPPAVQ</sequence>
<feature type="compositionally biased region" description="Pro residues" evidence="1">
    <location>
        <begin position="22"/>
        <end position="38"/>
    </location>
</feature>
<dbReference type="EMBL" id="GBRH01227042">
    <property type="protein sequence ID" value="JAD70853.1"/>
    <property type="molecule type" value="Transcribed_RNA"/>
</dbReference>
<protein>
    <submittedName>
        <fullName evidence="2">Uncharacterized protein</fullName>
    </submittedName>
</protein>
<feature type="compositionally biased region" description="Basic residues" evidence="1">
    <location>
        <begin position="12"/>
        <end position="21"/>
    </location>
</feature>
<feature type="compositionally biased region" description="Basic and acidic residues" evidence="1">
    <location>
        <begin position="1"/>
        <end position="10"/>
    </location>
</feature>
<dbReference type="AlphaFoldDB" id="A0A0A9C8R2"/>
<name>A0A0A9C8R2_ARUDO</name>
<evidence type="ECO:0000313" key="2">
    <source>
        <dbReference type="EMBL" id="JAD70853.1"/>
    </source>
</evidence>
<accession>A0A0A9C8R2</accession>
<evidence type="ECO:0000256" key="1">
    <source>
        <dbReference type="SAM" id="MobiDB-lite"/>
    </source>
</evidence>
<feature type="region of interest" description="Disordered" evidence="1">
    <location>
        <begin position="1"/>
        <end position="38"/>
    </location>
</feature>
<reference evidence="2" key="2">
    <citation type="journal article" date="2015" name="Data Brief">
        <title>Shoot transcriptome of the giant reed, Arundo donax.</title>
        <authorList>
            <person name="Barrero R.A."/>
            <person name="Guerrero F.D."/>
            <person name="Moolhuijzen P."/>
            <person name="Goolsby J.A."/>
            <person name="Tidwell J."/>
            <person name="Bellgard S.E."/>
            <person name="Bellgard M.I."/>
        </authorList>
    </citation>
    <scope>NUCLEOTIDE SEQUENCE</scope>
    <source>
        <tissue evidence="2">Shoot tissue taken approximately 20 cm above the soil surface</tissue>
    </source>
</reference>
<proteinExistence type="predicted"/>
<reference evidence="2" key="1">
    <citation type="submission" date="2014-09" db="EMBL/GenBank/DDBJ databases">
        <authorList>
            <person name="Magalhaes I.L.F."/>
            <person name="Oliveira U."/>
            <person name="Santos F.R."/>
            <person name="Vidigal T.H.D.A."/>
            <person name="Brescovit A.D."/>
            <person name="Santos A.J."/>
        </authorList>
    </citation>
    <scope>NUCLEOTIDE SEQUENCE</scope>
    <source>
        <tissue evidence="2">Shoot tissue taken approximately 20 cm above the soil surface</tissue>
    </source>
</reference>
<organism evidence="2">
    <name type="scientific">Arundo donax</name>
    <name type="common">Giant reed</name>
    <name type="synonym">Donax arundinaceus</name>
    <dbReference type="NCBI Taxonomy" id="35708"/>
    <lineage>
        <taxon>Eukaryota</taxon>
        <taxon>Viridiplantae</taxon>
        <taxon>Streptophyta</taxon>
        <taxon>Embryophyta</taxon>
        <taxon>Tracheophyta</taxon>
        <taxon>Spermatophyta</taxon>
        <taxon>Magnoliopsida</taxon>
        <taxon>Liliopsida</taxon>
        <taxon>Poales</taxon>
        <taxon>Poaceae</taxon>
        <taxon>PACMAD clade</taxon>
        <taxon>Arundinoideae</taxon>
        <taxon>Arundineae</taxon>
        <taxon>Arundo</taxon>
    </lineage>
</organism>